<dbReference type="SUPFAM" id="SSF53850">
    <property type="entry name" value="Periplasmic binding protein-like II"/>
    <property type="match status" value="1"/>
</dbReference>
<dbReference type="PANTHER" id="PTHR30290">
    <property type="entry name" value="PERIPLASMIC BINDING COMPONENT OF ABC TRANSPORTER"/>
    <property type="match status" value="1"/>
</dbReference>
<evidence type="ECO:0000256" key="1">
    <source>
        <dbReference type="ARBA" id="ARBA00005695"/>
    </source>
</evidence>
<sequence length="519" mass="60641">MNKEKIKNFLIDHKIKILIITTAIIALSITGYYLLKSNNTNENLNECRIALPNDIKGFDVTRQQVTGSTYSDYILSIMHDTLLSKDKDQNIIKQLLSDYKRTDNGKTIKCQLKNNIFFHNGEELTTDDIIFTYNRAENNEHPQFLEIEKITKTDNKNFEIQLKENNLWTDFKFYRFFRVLNKKAVVENETEGLKIGCGPYKLTNYTRNDKLEFELFDKYHNKDRIQNSPKQLKFKISKDDDTLLQEIEQRKLDALISYPASKINNLEKLKDKINIITNNSVSGSYIYINKDKVNLEKRKAIAQTIDPLKIKEELQLPSQILTTYIPQSLIGHNETLQRYTNNNIDLIQKTVEKFSNTQKRIKIGLSSKNTIDVENKIIEQLRNVGFDVSLTQTDFNTLLEEVKGDSYDMIFLGENHELEYGHKAFSDYFLSINNNNNFCHINLEDKPHIEDKLTQAAQTSDKNEYIRLIKEVSKYIHDQYFVIPLYLTPNYCITSKLIQKGFETDVFGNFDFTSIIKKI</sequence>
<evidence type="ECO:0000313" key="7">
    <source>
        <dbReference type="Proteomes" id="UP001484199"/>
    </source>
</evidence>
<dbReference type="Gene3D" id="3.10.105.10">
    <property type="entry name" value="Dipeptide-binding Protein, Domain 3"/>
    <property type="match status" value="1"/>
</dbReference>
<dbReference type="Proteomes" id="UP001484199">
    <property type="component" value="Chromosome"/>
</dbReference>
<keyword evidence="4" id="KW-1133">Transmembrane helix</keyword>
<organism evidence="6 7">
    <name type="scientific">Ash yellows phytoplasma</name>
    <dbReference type="NCBI Taxonomy" id="35780"/>
    <lineage>
        <taxon>Bacteria</taxon>
        <taxon>Bacillati</taxon>
        <taxon>Mycoplasmatota</taxon>
        <taxon>Mollicutes</taxon>
        <taxon>Acholeplasmatales</taxon>
        <taxon>Acholeplasmataceae</taxon>
        <taxon>Candidatus Phytoplasma</taxon>
        <taxon>16SrVII (Ash yellows group)</taxon>
    </lineage>
</organism>
<evidence type="ECO:0000256" key="3">
    <source>
        <dbReference type="ARBA" id="ARBA00022729"/>
    </source>
</evidence>
<gene>
    <name evidence="6" type="primary">oppA</name>
    <name evidence="6" type="ORF">AshY1_05640</name>
</gene>
<keyword evidence="3" id="KW-0732">Signal</keyword>
<dbReference type="InterPro" id="IPR030678">
    <property type="entry name" value="Peptide/Ni-bd"/>
</dbReference>
<protein>
    <submittedName>
        <fullName evidence="6">Oligopeptide ABC transporter substrate-binding protein (OppA)</fullName>
    </submittedName>
</protein>
<feature type="transmembrane region" description="Helical" evidence="4">
    <location>
        <begin position="15"/>
        <end position="35"/>
    </location>
</feature>
<keyword evidence="7" id="KW-1185">Reference proteome</keyword>
<comment type="similarity">
    <text evidence="1">Belongs to the bacterial solute-binding protein 5 family.</text>
</comment>
<dbReference type="Gene3D" id="3.40.190.10">
    <property type="entry name" value="Periplasmic binding protein-like II"/>
    <property type="match status" value="1"/>
</dbReference>
<dbReference type="InterPro" id="IPR000914">
    <property type="entry name" value="SBP_5_dom"/>
</dbReference>
<evidence type="ECO:0000259" key="5">
    <source>
        <dbReference type="Pfam" id="PF00496"/>
    </source>
</evidence>
<evidence type="ECO:0000256" key="4">
    <source>
        <dbReference type="SAM" id="Phobius"/>
    </source>
</evidence>
<keyword evidence="2" id="KW-0813">Transport</keyword>
<dbReference type="RefSeq" id="WP_341266560.1">
    <property type="nucleotide sequence ID" value="NZ_CP146843.1"/>
</dbReference>
<dbReference type="PANTHER" id="PTHR30290:SF9">
    <property type="entry name" value="OLIGOPEPTIDE-BINDING PROTEIN APPA"/>
    <property type="match status" value="1"/>
</dbReference>
<evidence type="ECO:0000256" key="2">
    <source>
        <dbReference type="ARBA" id="ARBA00022448"/>
    </source>
</evidence>
<reference evidence="6" key="1">
    <citation type="submission" date="2024-03" db="EMBL/GenBank/DDBJ databases">
        <title>The Complete Genome of 'Candidatus Phytoplasma fraxini' AshY1 from the Ash Yellows Group.</title>
        <authorList>
            <person name="Boehm J.W."/>
            <person name="Huettel B."/>
            <person name="Schneider B."/>
            <person name="Kube M."/>
        </authorList>
    </citation>
    <scope>NUCLEOTIDE SEQUENCE [LARGE SCALE GENOMIC DNA]</scope>
    <source>
        <strain evidence="6">AshY1</strain>
    </source>
</reference>
<name>A0ABZ2U8V8_ASHYP</name>
<dbReference type="CDD" id="cd00995">
    <property type="entry name" value="PBP2_NikA_DppA_OppA_like"/>
    <property type="match status" value="1"/>
</dbReference>
<dbReference type="InterPro" id="IPR039424">
    <property type="entry name" value="SBP_5"/>
</dbReference>
<dbReference type="Pfam" id="PF00496">
    <property type="entry name" value="SBP_bac_5"/>
    <property type="match status" value="1"/>
</dbReference>
<keyword evidence="4" id="KW-0472">Membrane</keyword>
<dbReference type="EMBL" id="CP146843">
    <property type="protein sequence ID" value="WYY26660.1"/>
    <property type="molecule type" value="Genomic_DNA"/>
</dbReference>
<feature type="domain" description="Solute-binding protein family 5" evidence="5">
    <location>
        <begin position="91"/>
        <end position="417"/>
    </location>
</feature>
<accession>A0ABZ2U8V8</accession>
<evidence type="ECO:0000313" key="6">
    <source>
        <dbReference type="EMBL" id="WYY26660.1"/>
    </source>
</evidence>
<dbReference type="PIRSF" id="PIRSF002741">
    <property type="entry name" value="MppA"/>
    <property type="match status" value="1"/>
</dbReference>
<keyword evidence="4" id="KW-0812">Transmembrane</keyword>
<proteinExistence type="inferred from homology"/>